<feature type="transmembrane region" description="Helical" evidence="4">
    <location>
        <begin position="29"/>
        <end position="46"/>
    </location>
</feature>
<dbReference type="Pfam" id="PF01580">
    <property type="entry name" value="FtsK_SpoIIIE"/>
    <property type="match status" value="2"/>
</dbReference>
<keyword evidence="7" id="KW-1185">Reference proteome</keyword>
<comment type="caution">
    <text evidence="6">The sequence shown here is derived from an EMBL/GenBank/DDBJ whole genome shotgun (WGS) entry which is preliminary data.</text>
</comment>
<dbReference type="RefSeq" id="WP_204063937.1">
    <property type="nucleotide sequence ID" value="NZ_BOOJ01000022.1"/>
</dbReference>
<evidence type="ECO:0000256" key="3">
    <source>
        <dbReference type="PROSITE-ProRule" id="PRU00289"/>
    </source>
</evidence>
<dbReference type="EMBL" id="BOOJ01000022">
    <property type="protein sequence ID" value="GIH91675.1"/>
    <property type="molecule type" value="Genomic_DNA"/>
</dbReference>
<proteinExistence type="predicted"/>
<protein>
    <submittedName>
        <fullName evidence="6">Conjugal transfer protein TraS</fullName>
    </submittedName>
</protein>
<dbReference type="GO" id="GO:0005524">
    <property type="term" value="F:ATP binding"/>
    <property type="evidence" value="ECO:0007669"/>
    <property type="project" value="UniProtKB-UniRule"/>
</dbReference>
<gene>
    <name evidence="6" type="ORF">Psi01_23050</name>
</gene>
<evidence type="ECO:0000259" key="5">
    <source>
        <dbReference type="PROSITE" id="PS50901"/>
    </source>
</evidence>
<evidence type="ECO:0000313" key="7">
    <source>
        <dbReference type="Proteomes" id="UP000619788"/>
    </source>
</evidence>
<evidence type="ECO:0000256" key="4">
    <source>
        <dbReference type="SAM" id="Phobius"/>
    </source>
</evidence>
<dbReference type="GO" id="GO:0003677">
    <property type="term" value="F:DNA binding"/>
    <property type="evidence" value="ECO:0007669"/>
    <property type="project" value="InterPro"/>
</dbReference>
<feature type="transmembrane region" description="Helical" evidence="4">
    <location>
        <begin position="6"/>
        <end position="22"/>
    </location>
</feature>
<dbReference type="InterPro" id="IPR050206">
    <property type="entry name" value="FtsK/SpoIIIE/SftA"/>
</dbReference>
<feature type="domain" description="FtsK" evidence="5">
    <location>
        <begin position="178"/>
        <end position="365"/>
    </location>
</feature>
<evidence type="ECO:0000256" key="2">
    <source>
        <dbReference type="ARBA" id="ARBA00022840"/>
    </source>
</evidence>
<organism evidence="6 7">
    <name type="scientific">Planobispora siamensis</name>
    <dbReference type="NCBI Taxonomy" id="936338"/>
    <lineage>
        <taxon>Bacteria</taxon>
        <taxon>Bacillati</taxon>
        <taxon>Actinomycetota</taxon>
        <taxon>Actinomycetes</taxon>
        <taxon>Streptosporangiales</taxon>
        <taxon>Streptosporangiaceae</taxon>
        <taxon>Planobispora</taxon>
    </lineage>
</organism>
<sequence length="449" mass="49599">MTDVLWSLLGLLCLLVCLWVWRRTHYRSFWLLIGYPLTAITVRATWRKIALGCGLTKKRQRFWFTLAPSALVSTGTVTVRRRFKRVAVDTKPWMWLPKPTRYGWRVTLHTLEGQTPEDYNQAAEKLAHSWRVHAVRVSSPRPGRIVLAATMRDPLVRVDQIPASTELLKVTVGRLETGQPWVLDFRTVPHWMNAGATQSGKSNLANALIVGLAPQPVALVGFDLKGGVEFTPYAPRLSALATCRTESVSLLDDLVALMADRMGLCRQAGARNIWQLPPAIRPVPIVVLVDELAELYLMADKSEKDEIAKTSTALLRVAQLGRAFGIYLFCCGQRIGSDLGPGVTALRAQCSGRICHRVNDPETATMTLGDLDPAALVSARSIAAETPGVAIVASQDGQWYRARSFYVAEHAAEHAARMYADLTPSWADLTEGTHDAEINDADLDELLKA</sequence>
<dbReference type="InterPro" id="IPR002543">
    <property type="entry name" value="FtsK_dom"/>
</dbReference>
<keyword evidence="2 3" id="KW-0067">ATP-binding</keyword>
<dbReference type="InterPro" id="IPR027417">
    <property type="entry name" value="P-loop_NTPase"/>
</dbReference>
<evidence type="ECO:0000256" key="1">
    <source>
        <dbReference type="ARBA" id="ARBA00022741"/>
    </source>
</evidence>
<dbReference type="PROSITE" id="PS50901">
    <property type="entry name" value="FTSK"/>
    <property type="match status" value="1"/>
</dbReference>
<feature type="binding site" evidence="3">
    <location>
        <begin position="195"/>
        <end position="202"/>
    </location>
    <ligand>
        <name>ATP</name>
        <dbReference type="ChEBI" id="CHEBI:30616"/>
    </ligand>
</feature>
<keyword evidence="1 3" id="KW-0547">Nucleotide-binding</keyword>
<keyword evidence="4" id="KW-0812">Transmembrane</keyword>
<dbReference type="PANTHER" id="PTHR22683">
    <property type="entry name" value="SPORULATION PROTEIN RELATED"/>
    <property type="match status" value="1"/>
</dbReference>
<accession>A0A8J3SFR8</accession>
<dbReference type="Proteomes" id="UP000619788">
    <property type="component" value="Unassembled WGS sequence"/>
</dbReference>
<dbReference type="PANTHER" id="PTHR22683:SF41">
    <property type="entry name" value="DNA TRANSLOCASE FTSK"/>
    <property type="match status" value="1"/>
</dbReference>
<dbReference type="AlphaFoldDB" id="A0A8J3SFR8"/>
<reference evidence="6 7" key="1">
    <citation type="submission" date="2021-01" db="EMBL/GenBank/DDBJ databases">
        <title>Whole genome shotgun sequence of Planobispora siamensis NBRC 107568.</title>
        <authorList>
            <person name="Komaki H."/>
            <person name="Tamura T."/>
        </authorList>
    </citation>
    <scope>NUCLEOTIDE SEQUENCE [LARGE SCALE GENOMIC DNA]</scope>
    <source>
        <strain evidence="6 7">NBRC 107568</strain>
    </source>
</reference>
<evidence type="ECO:0000313" key="6">
    <source>
        <dbReference type="EMBL" id="GIH91675.1"/>
    </source>
</evidence>
<keyword evidence="4" id="KW-1133">Transmembrane helix</keyword>
<dbReference type="Gene3D" id="3.40.50.300">
    <property type="entry name" value="P-loop containing nucleotide triphosphate hydrolases"/>
    <property type="match status" value="1"/>
</dbReference>
<keyword evidence="4" id="KW-0472">Membrane</keyword>
<name>A0A8J3SFR8_9ACTN</name>
<dbReference type="SUPFAM" id="SSF52540">
    <property type="entry name" value="P-loop containing nucleoside triphosphate hydrolases"/>
    <property type="match status" value="1"/>
</dbReference>